<dbReference type="InterPro" id="IPR036165">
    <property type="entry name" value="YefM-like_sf"/>
</dbReference>
<name>A0A927GWN2_9GAMM</name>
<dbReference type="RefSeq" id="WP_190765010.1">
    <property type="nucleotide sequence ID" value="NZ_JACXLD010000005.1"/>
</dbReference>
<dbReference type="EMBL" id="JACXLD010000005">
    <property type="protein sequence ID" value="MBD2859293.1"/>
    <property type="molecule type" value="Genomic_DNA"/>
</dbReference>
<keyword evidence="3" id="KW-1185">Reference proteome</keyword>
<evidence type="ECO:0000313" key="3">
    <source>
        <dbReference type="Proteomes" id="UP000610558"/>
    </source>
</evidence>
<evidence type="ECO:0000256" key="1">
    <source>
        <dbReference type="ARBA" id="ARBA00009981"/>
    </source>
</evidence>
<dbReference type="SUPFAM" id="SSF143120">
    <property type="entry name" value="YefM-like"/>
    <property type="match status" value="1"/>
</dbReference>
<gene>
    <name evidence="2" type="ORF">IB286_09760</name>
</gene>
<evidence type="ECO:0000313" key="2">
    <source>
        <dbReference type="EMBL" id="MBD2859293.1"/>
    </source>
</evidence>
<comment type="similarity">
    <text evidence="1">Belongs to the phD/YefM antitoxin family.</text>
</comment>
<sequence length="77" mass="8608">MQVNMHEAKSQLSKLGEKVWDGETVVIAKAGKPYLDLKPHREGQVERRPGRLKGQIVIADDFDQASQEIIDAFEGGF</sequence>
<proteinExistence type="inferred from homology"/>
<accession>A0A927GWN2</accession>
<protein>
    <submittedName>
        <fullName evidence="2">Type II toxin-antitoxin system prevent-host-death family antitoxin</fullName>
    </submittedName>
</protein>
<dbReference type="AlphaFoldDB" id="A0A927GWN2"/>
<reference evidence="2" key="1">
    <citation type="submission" date="2020-09" db="EMBL/GenBank/DDBJ databases">
        <authorList>
            <person name="Yoon J.-W."/>
        </authorList>
    </citation>
    <scope>NUCLEOTIDE SEQUENCE</scope>
    <source>
        <strain evidence="2">KMU-158</strain>
    </source>
</reference>
<comment type="caution">
    <text evidence="2">The sequence shown here is derived from an EMBL/GenBank/DDBJ whole genome shotgun (WGS) entry which is preliminary data.</text>
</comment>
<organism evidence="2 3">
    <name type="scientific">Spongiibacter pelagi</name>
    <dbReference type="NCBI Taxonomy" id="2760804"/>
    <lineage>
        <taxon>Bacteria</taxon>
        <taxon>Pseudomonadati</taxon>
        <taxon>Pseudomonadota</taxon>
        <taxon>Gammaproteobacteria</taxon>
        <taxon>Cellvibrionales</taxon>
        <taxon>Spongiibacteraceae</taxon>
        <taxon>Spongiibacter</taxon>
    </lineage>
</organism>
<dbReference type="Proteomes" id="UP000610558">
    <property type="component" value="Unassembled WGS sequence"/>
</dbReference>